<proteinExistence type="inferred from homology"/>
<dbReference type="InterPro" id="IPR007353">
    <property type="entry name" value="DUF421"/>
</dbReference>
<name>A0ABU9XGH5_9BACI</name>
<dbReference type="Proteomes" id="UP001444625">
    <property type="component" value="Unassembled WGS sequence"/>
</dbReference>
<feature type="domain" description="YetF C-terminal" evidence="8">
    <location>
        <begin position="81"/>
        <end position="216"/>
    </location>
</feature>
<evidence type="ECO:0000256" key="6">
    <source>
        <dbReference type="ARBA" id="ARBA00023136"/>
    </source>
</evidence>
<dbReference type="Pfam" id="PF20730">
    <property type="entry name" value="YetF_N"/>
    <property type="match status" value="1"/>
</dbReference>
<dbReference type="Gene3D" id="3.30.240.20">
    <property type="entry name" value="bsu07140 like domains"/>
    <property type="match status" value="2"/>
</dbReference>
<evidence type="ECO:0000259" key="9">
    <source>
        <dbReference type="Pfam" id="PF20730"/>
    </source>
</evidence>
<organism evidence="10 11">
    <name type="scientific">Ornithinibacillus xuwenensis</name>
    <dbReference type="NCBI Taxonomy" id="3144668"/>
    <lineage>
        <taxon>Bacteria</taxon>
        <taxon>Bacillati</taxon>
        <taxon>Bacillota</taxon>
        <taxon>Bacilli</taxon>
        <taxon>Bacillales</taxon>
        <taxon>Bacillaceae</taxon>
        <taxon>Ornithinibacillus</taxon>
    </lineage>
</organism>
<evidence type="ECO:0000256" key="5">
    <source>
        <dbReference type="ARBA" id="ARBA00022989"/>
    </source>
</evidence>
<evidence type="ECO:0000259" key="8">
    <source>
        <dbReference type="Pfam" id="PF04239"/>
    </source>
</evidence>
<feature type="transmembrane region" description="Helical" evidence="7">
    <location>
        <begin position="32"/>
        <end position="52"/>
    </location>
</feature>
<dbReference type="Pfam" id="PF04239">
    <property type="entry name" value="DUF421"/>
    <property type="match status" value="1"/>
</dbReference>
<sequence>MEISELLLRIALSFIALFILTRIMGRKEISQMTFFNFVSAISIGTIAASLVTTANFSILYGIISLVGWTIFTLLMGYIDIKSKKARKITTGEPMIVIKNGKIIEDAMKKVRLDMDSLNSLLRTNNAFSLTEVEYAIFETSGKLSVKKKENKQALTKEDINLLTYSDKIIPLSTEVITDGTINQKNLSKLGFDRKWIDDQLKQAGIQSISDVFYAEVKSDGTLFVDKRQDFTH</sequence>
<comment type="caution">
    <text evidence="10">The sequence shown here is derived from an EMBL/GenBank/DDBJ whole genome shotgun (WGS) entry which is preliminary data.</text>
</comment>
<evidence type="ECO:0000256" key="1">
    <source>
        <dbReference type="ARBA" id="ARBA00004651"/>
    </source>
</evidence>
<gene>
    <name evidence="10" type="ORF">ABC228_09270</name>
</gene>
<evidence type="ECO:0000256" key="4">
    <source>
        <dbReference type="ARBA" id="ARBA00022692"/>
    </source>
</evidence>
<evidence type="ECO:0000313" key="10">
    <source>
        <dbReference type="EMBL" id="MEN2767378.1"/>
    </source>
</evidence>
<feature type="transmembrane region" description="Helical" evidence="7">
    <location>
        <begin position="58"/>
        <end position="78"/>
    </location>
</feature>
<comment type="subcellular location">
    <subcellularLocation>
        <location evidence="1">Cell membrane</location>
        <topology evidence="1">Multi-pass membrane protein</topology>
    </subcellularLocation>
</comment>
<evidence type="ECO:0000256" key="3">
    <source>
        <dbReference type="ARBA" id="ARBA00022475"/>
    </source>
</evidence>
<feature type="transmembrane region" description="Helical" evidence="7">
    <location>
        <begin position="6"/>
        <end position="25"/>
    </location>
</feature>
<keyword evidence="6 7" id="KW-0472">Membrane</keyword>
<evidence type="ECO:0000313" key="11">
    <source>
        <dbReference type="Proteomes" id="UP001444625"/>
    </source>
</evidence>
<dbReference type="PANTHER" id="PTHR34582">
    <property type="entry name" value="UPF0702 TRANSMEMBRANE PROTEIN YCAP"/>
    <property type="match status" value="1"/>
</dbReference>
<dbReference type="InterPro" id="IPR023090">
    <property type="entry name" value="UPF0702_alpha/beta_dom_sf"/>
</dbReference>
<evidence type="ECO:0000256" key="2">
    <source>
        <dbReference type="ARBA" id="ARBA00006448"/>
    </source>
</evidence>
<keyword evidence="5 7" id="KW-1133">Transmembrane helix</keyword>
<keyword evidence="4 7" id="KW-0812">Transmembrane</keyword>
<dbReference type="InterPro" id="IPR048454">
    <property type="entry name" value="YetF_N"/>
</dbReference>
<dbReference type="RefSeq" id="WP_345824857.1">
    <property type="nucleotide sequence ID" value="NZ_JBDIML010000003.1"/>
</dbReference>
<keyword evidence="11" id="KW-1185">Reference proteome</keyword>
<feature type="domain" description="YetF-like N-terminal transmembrane" evidence="9">
    <location>
        <begin position="5"/>
        <end position="78"/>
    </location>
</feature>
<evidence type="ECO:0000256" key="7">
    <source>
        <dbReference type="SAM" id="Phobius"/>
    </source>
</evidence>
<reference evidence="10 11" key="1">
    <citation type="submission" date="2024-05" db="EMBL/GenBank/DDBJ databases">
        <authorList>
            <person name="Haq I."/>
            <person name="Ullah Z."/>
            <person name="Ahmad R."/>
            <person name="Li M."/>
            <person name="Tong Y."/>
        </authorList>
    </citation>
    <scope>NUCLEOTIDE SEQUENCE [LARGE SCALE GENOMIC DNA]</scope>
    <source>
        <strain evidence="10 11">16A2E</strain>
    </source>
</reference>
<comment type="similarity">
    <text evidence="2">Belongs to the UPF0702 family.</text>
</comment>
<protein>
    <submittedName>
        <fullName evidence="10">DUF421 domain-containing protein</fullName>
    </submittedName>
</protein>
<dbReference type="EMBL" id="JBDIML010000003">
    <property type="protein sequence ID" value="MEN2767378.1"/>
    <property type="molecule type" value="Genomic_DNA"/>
</dbReference>
<dbReference type="PANTHER" id="PTHR34582:SF7">
    <property type="entry name" value="UPF0702 TRANSMEMBRANE PROTEIN YDFS"/>
    <property type="match status" value="1"/>
</dbReference>
<accession>A0ABU9XGH5</accession>
<keyword evidence="3" id="KW-1003">Cell membrane</keyword>